<dbReference type="RefSeq" id="XP_019026215.1">
    <property type="nucleotide sequence ID" value="XM_019167361.1"/>
</dbReference>
<feature type="region of interest" description="Disordered" evidence="2">
    <location>
        <begin position="432"/>
        <end position="482"/>
    </location>
</feature>
<dbReference type="GO" id="GO:0051879">
    <property type="term" value="F:Hsp90 protein binding"/>
    <property type="evidence" value="ECO:0007669"/>
    <property type="project" value="TreeGrafter"/>
</dbReference>
<evidence type="ECO:0000256" key="2">
    <source>
        <dbReference type="SAM" id="MobiDB-lite"/>
    </source>
</evidence>
<organism evidence="4 5">
    <name type="scientific">Saitoella complicata (strain BCRC 22490 / CBS 7301 / JCM 7358 / NBRC 10748 / NRRL Y-17804)</name>
    <dbReference type="NCBI Taxonomy" id="698492"/>
    <lineage>
        <taxon>Eukaryota</taxon>
        <taxon>Fungi</taxon>
        <taxon>Dikarya</taxon>
        <taxon>Ascomycota</taxon>
        <taxon>Taphrinomycotina</taxon>
        <taxon>Taphrinomycotina incertae sedis</taxon>
        <taxon>Saitoella</taxon>
    </lineage>
</organism>
<dbReference type="InterPro" id="IPR019337">
    <property type="entry name" value="Telomere_length_regulation_dom"/>
</dbReference>
<reference evidence="4 5" key="1">
    <citation type="journal article" date="2011" name="J. Gen. Appl. Microbiol.">
        <title>Draft genome sequencing of the enigmatic yeast Saitoella complicata.</title>
        <authorList>
            <person name="Nishida H."/>
            <person name="Hamamoto M."/>
            <person name="Sugiyama J."/>
        </authorList>
    </citation>
    <scope>NUCLEOTIDE SEQUENCE [LARGE SCALE GENOMIC DNA]</scope>
    <source>
        <strain evidence="4 5">NRRL Y-17804</strain>
    </source>
</reference>
<dbReference type="PANTHER" id="PTHR15830:SF10">
    <property type="entry name" value="TELOMERE LENGTH REGULATION PROTEIN TEL2 HOMOLOG"/>
    <property type="match status" value="1"/>
</dbReference>
<name>A0A0E9NKU8_SAICN</name>
<sequence length="872" mass="95343">MSSADPLIVLKSRPDVHALTEALAEHSASHRPSSTPDPRAAQFTQALLAEIVPIHWEVADDKTRKELICALATINGLGGCLTRLDGLLKAREWSQCSQVLQILSGVFDSFPVWRYAEADKGLWREYIALTAGGRILGKCAEVLQAMPDAEEGVKWLGEGKAWACWLGSGIAEGTIKNELGPSQAAGLLNKALGLGYTFELMDVLVPALIPTNVTQLCDLHAALLLTARHNHLHALCSWLSRKYLSGSSPPLGAAAALLSAVVSRNELEAYILSPSTTQSLPLTRAALIALHSQSPLNLTFLNKILIRFSDVTYIAHAPTVAQEALTQLLLPTLGRFDLPLKDSEAQRLWMESTSNRLTSIGRRRWLGMVVGEAVDKSLKFGVDEMKTEEAQAWKALVDVGRQDGAMLGQIEALTRPEETKAEKMEAKKKKEVSFLDAISRDPEPATPQVVDSDDEEEDFPVYELPDSDDPDSDDDPTLINREKHKITPPVYIRNLLVTLRASEPKYDVVKLALKHAEGLVRRHTSFGTELDLYGIELANTLAGMNDEFDMPDFVDMKQRALVALVVGRPKLIGPWAAEGVCSGKWSLGQRMAVLAAVSSAAVELSGQDLGQQKKVEGAVIASKLLPKHLHAIYADDSTTEIDRLTRGIEEASLKPLAAEAVDALSGPEALKVGQTRRFSRRPEVQARQKKPEVNTLARIAGKGYFFPLAGGWWMMMRGEGVREPLFAAQVVKTLGIVLRCSAPSACDLREMTSELWGIVFGLRAKANGDNTLTEALLFALLVIFEVHEPRRLAEGWAKEVMETREWVGGVFEHMIDEGRTKMLAAGILLKINEVAEKFEVLLMGGMLSFGEGGRQEGLGLKMGNLAIGLPRR</sequence>
<gene>
    <name evidence="4" type="ORF">G7K_4170-t1</name>
</gene>
<dbReference type="PANTHER" id="PTHR15830">
    <property type="entry name" value="TELOMERE LENGTH REGULATION PROTEIN TEL2 FAMILY MEMBER"/>
    <property type="match status" value="1"/>
</dbReference>
<dbReference type="AlphaFoldDB" id="A0A0E9NKU8"/>
<dbReference type="InterPro" id="IPR051970">
    <property type="entry name" value="TEL2_Regulation"/>
</dbReference>
<dbReference type="GO" id="GO:0051083">
    <property type="term" value="P:'de novo' cotranslational protein folding"/>
    <property type="evidence" value="ECO:0007669"/>
    <property type="project" value="TreeGrafter"/>
</dbReference>
<keyword evidence="5" id="KW-1185">Reference proteome</keyword>
<reference evidence="4 5" key="3">
    <citation type="journal article" date="2015" name="Genome Announc.">
        <title>Draft Genome Sequence of the Archiascomycetous Yeast Saitoella complicata.</title>
        <authorList>
            <person name="Yamauchi K."/>
            <person name="Kondo S."/>
            <person name="Hamamoto M."/>
            <person name="Takahashi Y."/>
            <person name="Ogura Y."/>
            <person name="Hayashi T."/>
            <person name="Nishida H."/>
        </authorList>
    </citation>
    <scope>NUCLEOTIDE SEQUENCE [LARGE SCALE GENOMIC DNA]</scope>
    <source>
        <strain evidence="4 5">NRRL Y-17804</strain>
    </source>
</reference>
<dbReference type="OrthoDB" id="10258062at2759"/>
<dbReference type="Pfam" id="PF10193">
    <property type="entry name" value="Telomere_reg-2"/>
    <property type="match status" value="1"/>
</dbReference>
<evidence type="ECO:0000313" key="5">
    <source>
        <dbReference type="Proteomes" id="UP000033140"/>
    </source>
</evidence>
<protein>
    <recommendedName>
        <fullName evidence="3">Telomere length regulation protein conserved domain-containing protein</fullName>
    </recommendedName>
</protein>
<comment type="caution">
    <text evidence="4">The sequence shown here is derived from an EMBL/GenBank/DDBJ whole genome shotgun (WGS) entry which is preliminary data.</text>
</comment>
<dbReference type="GO" id="GO:0042162">
    <property type="term" value="F:telomeric DNA binding"/>
    <property type="evidence" value="ECO:0007669"/>
    <property type="project" value="TreeGrafter"/>
</dbReference>
<reference evidence="4 5" key="2">
    <citation type="journal article" date="2014" name="J. Gen. Appl. Microbiol.">
        <title>The early diverging ascomycetous budding yeast Saitoella complicata has three histone deacetylases belonging to the Clr6, Hos2, and Rpd3 lineages.</title>
        <authorList>
            <person name="Nishida H."/>
            <person name="Matsumoto T."/>
            <person name="Kondo S."/>
            <person name="Hamamoto M."/>
            <person name="Yoshikawa H."/>
        </authorList>
    </citation>
    <scope>NUCLEOTIDE SEQUENCE [LARGE SCALE GENOMIC DNA]</scope>
    <source>
        <strain evidence="4 5">NRRL Y-17804</strain>
    </source>
</reference>
<dbReference type="OMA" id="AGIMVKL"/>
<evidence type="ECO:0000256" key="1">
    <source>
        <dbReference type="ARBA" id="ARBA00006133"/>
    </source>
</evidence>
<dbReference type="STRING" id="698492.A0A0E9NKU8"/>
<dbReference type="Proteomes" id="UP000033140">
    <property type="component" value="Unassembled WGS sequence"/>
</dbReference>
<evidence type="ECO:0000259" key="3">
    <source>
        <dbReference type="Pfam" id="PF10193"/>
    </source>
</evidence>
<comment type="similarity">
    <text evidence="1">Belongs to the TEL2 family.</text>
</comment>
<proteinExistence type="inferred from homology"/>
<dbReference type="EMBL" id="BACD03000028">
    <property type="protein sequence ID" value="GAO50035.1"/>
    <property type="molecule type" value="Genomic_DNA"/>
</dbReference>
<feature type="domain" description="Telomere length regulation protein conserved" evidence="3">
    <location>
        <begin position="489"/>
        <end position="601"/>
    </location>
</feature>
<dbReference type="InterPro" id="IPR038528">
    <property type="entry name" value="TEL2_C_sf"/>
</dbReference>
<dbReference type="GO" id="GO:0005829">
    <property type="term" value="C:cytosol"/>
    <property type="evidence" value="ECO:0007669"/>
    <property type="project" value="TreeGrafter"/>
</dbReference>
<evidence type="ECO:0000313" key="4">
    <source>
        <dbReference type="EMBL" id="GAO50035.1"/>
    </source>
</evidence>
<accession>A0A0E9NKU8</accession>
<feature type="compositionally biased region" description="Acidic residues" evidence="2">
    <location>
        <begin position="451"/>
        <end position="476"/>
    </location>
</feature>
<dbReference type="Gene3D" id="1.25.40.720">
    <property type="entry name" value="Telomere length regulation protein 2, C-terminal domain"/>
    <property type="match status" value="2"/>
</dbReference>